<evidence type="ECO:0008006" key="6">
    <source>
        <dbReference type="Google" id="ProtNLM"/>
    </source>
</evidence>
<dbReference type="InterPro" id="IPR042002">
    <property type="entry name" value="Sortase_C"/>
</dbReference>
<reference evidence="4 5" key="1">
    <citation type="journal article" date="2015" name="Genome Announc.">
        <title>Expanding the biotechnology potential of lactobacilli through comparative genomics of 213 strains and associated genera.</title>
        <authorList>
            <person name="Sun Z."/>
            <person name="Harris H.M."/>
            <person name="McCann A."/>
            <person name="Guo C."/>
            <person name="Argimon S."/>
            <person name="Zhang W."/>
            <person name="Yang X."/>
            <person name="Jeffery I.B."/>
            <person name="Cooney J.C."/>
            <person name="Kagawa T.F."/>
            <person name="Liu W."/>
            <person name="Song Y."/>
            <person name="Salvetti E."/>
            <person name="Wrobel A."/>
            <person name="Rasinkangas P."/>
            <person name="Parkhill J."/>
            <person name="Rea M.C."/>
            <person name="O'Sullivan O."/>
            <person name="Ritari J."/>
            <person name="Douillard F.P."/>
            <person name="Paul Ross R."/>
            <person name="Yang R."/>
            <person name="Briner A.E."/>
            <person name="Felis G.E."/>
            <person name="de Vos W.M."/>
            <person name="Barrangou R."/>
            <person name="Klaenhammer T.R."/>
            <person name="Caufield P.W."/>
            <person name="Cui Y."/>
            <person name="Zhang H."/>
            <person name="O'Toole P.W."/>
        </authorList>
    </citation>
    <scope>NUCLEOTIDE SEQUENCE [LARGE SCALE GENOMIC DNA]</scope>
    <source>
        <strain evidence="4 5">DSM 15945</strain>
    </source>
</reference>
<dbReference type="NCBIfam" id="TIGR01076">
    <property type="entry name" value="sortase_fam"/>
    <property type="match status" value="1"/>
</dbReference>
<evidence type="ECO:0000313" key="4">
    <source>
        <dbReference type="EMBL" id="KRL85758.1"/>
    </source>
</evidence>
<dbReference type="AlphaFoldDB" id="A0A0R1TYD7"/>
<dbReference type="InterPro" id="IPR005754">
    <property type="entry name" value="Sortase"/>
</dbReference>
<dbReference type="PATRIC" id="fig|1423783.4.peg.1188"/>
<dbReference type="NCBIfam" id="NF033745">
    <property type="entry name" value="class_C_sortase"/>
    <property type="match status" value="1"/>
</dbReference>
<dbReference type="InterPro" id="IPR023365">
    <property type="entry name" value="Sortase_dom-sf"/>
</dbReference>
<keyword evidence="3" id="KW-0812">Transmembrane</keyword>
<keyword evidence="5" id="KW-1185">Reference proteome</keyword>
<dbReference type="Proteomes" id="UP000051922">
    <property type="component" value="Unassembled WGS sequence"/>
</dbReference>
<evidence type="ECO:0000313" key="5">
    <source>
        <dbReference type="Proteomes" id="UP000051922"/>
    </source>
</evidence>
<protein>
    <recommendedName>
        <fullName evidence="6">Sortase</fullName>
    </recommendedName>
</protein>
<keyword evidence="3" id="KW-0472">Membrane</keyword>
<evidence type="ECO:0000256" key="1">
    <source>
        <dbReference type="ARBA" id="ARBA00022801"/>
    </source>
</evidence>
<dbReference type="OrthoDB" id="1648028at2"/>
<evidence type="ECO:0000256" key="3">
    <source>
        <dbReference type="SAM" id="Phobius"/>
    </source>
</evidence>
<feature type="transmembrane region" description="Helical" evidence="3">
    <location>
        <begin position="12"/>
        <end position="33"/>
    </location>
</feature>
<evidence type="ECO:0000256" key="2">
    <source>
        <dbReference type="PIRSR" id="PIRSR605754-1"/>
    </source>
</evidence>
<dbReference type="EMBL" id="AZFJ01000049">
    <property type="protein sequence ID" value="KRL85758.1"/>
    <property type="molecule type" value="Genomic_DNA"/>
</dbReference>
<feature type="active site" description="Acyl-thioester intermediate" evidence="2">
    <location>
        <position position="204"/>
    </location>
</feature>
<comment type="caution">
    <text evidence="4">The sequence shown here is derived from an EMBL/GenBank/DDBJ whole genome shotgun (WGS) entry which is preliminary data.</text>
</comment>
<gene>
    <name evidence="4" type="ORF">FC50_GL001146</name>
</gene>
<organism evidence="4 5">
    <name type="scientific">Lacticaseibacillus pantheris DSM 15945 = JCM 12539 = NBRC 106106</name>
    <dbReference type="NCBI Taxonomy" id="1423783"/>
    <lineage>
        <taxon>Bacteria</taxon>
        <taxon>Bacillati</taxon>
        <taxon>Bacillota</taxon>
        <taxon>Bacilli</taxon>
        <taxon>Lactobacillales</taxon>
        <taxon>Lactobacillaceae</taxon>
        <taxon>Lacticaseibacillus</taxon>
    </lineage>
</organism>
<name>A0A0R1TYD7_9LACO</name>
<feature type="transmembrane region" description="Helical" evidence="3">
    <location>
        <begin position="240"/>
        <end position="262"/>
    </location>
</feature>
<feature type="active site" description="Proton donor/acceptor" evidence="2">
    <location>
        <position position="138"/>
    </location>
</feature>
<accession>A0A0R1TYD7</accession>
<dbReference type="GO" id="GO:0016787">
    <property type="term" value="F:hydrolase activity"/>
    <property type="evidence" value="ECO:0007669"/>
    <property type="project" value="UniProtKB-KW"/>
</dbReference>
<dbReference type="CDD" id="cd05827">
    <property type="entry name" value="Sortase_C"/>
    <property type="match status" value="1"/>
</dbReference>
<dbReference type="RefSeq" id="WP_054650593.1">
    <property type="nucleotide sequence ID" value="NZ_AZFJ01000049.1"/>
</dbReference>
<dbReference type="SUPFAM" id="SSF63817">
    <property type="entry name" value="Sortase"/>
    <property type="match status" value="1"/>
</dbReference>
<dbReference type="Gene3D" id="2.40.260.10">
    <property type="entry name" value="Sortase"/>
    <property type="match status" value="1"/>
</dbReference>
<dbReference type="Pfam" id="PF04203">
    <property type="entry name" value="Sortase"/>
    <property type="match status" value="1"/>
</dbReference>
<keyword evidence="1" id="KW-0378">Hydrolase</keyword>
<keyword evidence="3" id="KW-1133">Transmembrane helix</keyword>
<sequence>MEKRRRARDPWFSIICTLLVVVGVGLILTPTIYSRVVAGRYQQDVRVYKQHAQTTTRRTQRLTAYNQALAVGQRGTLPLTTNQLSHTIGYVTIPRIHVQNQPIYYGDDDNTLAHGVGIMPGTSLPIGGRSTLSVISGHSGFNNQVIFDNIRHLKNGDRFYVTALGQPRHAYRVYKRMVVAPSGKAALAPIRIQQGKDITVLLTCTPIFINSHRLLIFGKRVPIKSAKPTTSPAPTTHTNWWLYTTIIVITIIVVAGGVTLVMRHQHQSKDIK</sequence>
<dbReference type="STRING" id="1423783.FC50_GL001146"/>
<proteinExistence type="predicted"/>